<evidence type="ECO:0000256" key="7">
    <source>
        <dbReference type="ARBA" id="ARBA00023288"/>
    </source>
</evidence>
<keyword evidence="3" id="KW-0309">Germination</keyword>
<dbReference type="Gene3D" id="3.30.300.210">
    <property type="entry name" value="Nutrient germinant receptor protein C, domain 3"/>
    <property type="match status" value="1"/>
</dbReference>
<evidence type="ECO:0000259" key="8">
    <source>
        <dbReference type="Pfam" id="PF05504"/>
    </source>
</evidence>
<evidence type="ECO:0000313" key="10">
    <source>
        <dbReference type="EMBL" id="EFM11556.1"/>
    </source>
</evidence>
<proteinExistence type="inferred from homology"/>
<dbReference type="PANTHER" id="PTHR35789">
    <property type="entry name" value="SPORE GERMINATION PROTEIN B3"/>
    <property type="match status" value="1"/>
</dbReference>
<keyword evidence="5" id="KW-0472">Membrane</keyword>
<dbReference type="PROSITE" id="PS51257">
    <property type="entry name" value="PROKAR_LIPOPROTEIN"/>
    <property type="match status" value="1"/>
</dbReference>
<dbReference type="Pfam" id="PF25198">
    <property type="entry name" value="Spore_GerAC_N"/>
    <property type="match status" value="1"/>
</dbReference>
<dbReference type="STRING" id="717606.PaecuDRAFT_2006"/>
<accession>E0I7K3</accession>
<evidence type="ECO:0000313" key="11">
    <source>
        <dbReference type="Proteomes" id="UP000005387"/>
    </source>
</evidence>
<evidence type="ECO:0000256" key="3">
    <source>
        <dbReference type="ARBA" id="ARBA00022544"/>
    </source>
</evidence>
<dbReference type="InterPro" id="IPR057336">
    <property type="entry name" value="GerAC_N"/>
</dbReference>
<sequence>MNLNKWLRNILFAALLFGMLLMTTGCWNRIELNELGITSATGIDWDGKQWIVTYQVVIPASISAGVGTVGGGTAKSPVIVYSTKGKTIRGAMMQSYSESPRKLFFAHNRVVILSEDVARRGFEELIDVYFRNAGPRETVSMLITPGTARRVLEQFMQLQIIPGEGLKDIILSETKNTSVLPNMKVYQVAMDLSGEAKSTVLPEIYISGSGDTSSLQSLAQIATQSKLKLGRLAVLHNGKMVGWMTRKQSLGASYLRNSVQQASLVVPCGSENGANQYDTIQILRSSTKLKPVLKDGQLAYSAIVQASGSLTESSCSENLYKPETISLIEKTAEQHIRSIMLDAWSRGQQLETDLFGAAEKAHRKYPKMWKKQWSKEWSRTFITAQLEVNVDLRIARMGLSNKSFQYLTNKEKGG</sequence>
<dbReference type="InterPro" id="IPR046953">
    <property type="entry name" value="Spore_GerAC-like_C"/>
</dbReference>
<evidence type="ECO:0000256" key="2">
    <source>
        <dbReference type="ARBA" id="ARBA00007886"/>
    </source>
</evidence>
<dbReference type="eggNOG" id="ENOG502Z9N7">
    <property type="taxonomic scope" value="Bacteria"/>
</dbReference>
<evidence type="ECO:0000259" key="9">
    <source>
        <dbReference type="Pfam" id="PF25198"/>
    </source>
</evidence>
<protein>
    <submittedName>
        <fullName evidence="10">Germination protein, Ger(X)C family</fullName>
    </submittedName>
</protein>
<dbReference type="AlphaFoldDB" id="E0I7K3"/>
<gene>
    <name evidence="10" type="ORF">PaecuDRAFT_2006</name>
</gene>
<feature type="domain" description="Spore germination GerAC-like C-terminal" evidence="8">
    <location>
        <begin position="232"/>
        <end position="398"/>
    </location>
</feature>
<evidence type="ECO:0000256" key="1">
    <source>
        <dbReference type="ARBA" id="ARBA00004635"/>
    </source>
</evidence>
<keyword evidence="6" id="KW-0564">Palmitate</keyword>
<dbReference type="Pfam" id="PF05504">
    <property type="entry name" value="Spore_GerAC"/>
    <property type="match status" value="1"/>
</dbReference>
<evidence type="ECO:0000256" key="4">
    <source>
        <dbReference type="ARBA" id="ARBA00022729"/>
    </source>
</evidence>
<dbReference type="PANTHER" id="PTHR35789:SF1">
    <property type="entry name" value="SPORE GERMINATION PROTEIN B3"/>
    <property type="match status" value="1"/>
</dbReference>
<keyword evidence="4" id="KW-0732">Signal</keyword>
<evidence type="ECO:0000256" key="5">
    <source>
        <dbReference type="ARBA" id="ARBA00023136"/>
    </source>
</evidence>
<dbReference type="InterPro" id="IPR008844">
    <property type="entry name" value="Spore_GerAC-like"/>
</dbReference>
<comment type="subcellular location">
    <subcellularLocation>
        <location evidence="1">Membrane</location>
        <topology evidence="1">Lipid-anchor</topology>
    </subcellularLocation>
</comment>
<feature type="domain" description="Spore germination protein N-terminal" evidence="9">
    <location>
        <begin position="29"/>
        <end position="204"/>
    </location>
</feature>
<evidence type="ECO:0000256" key="6">
    <source>
        <dbReference type="ARBA" id="ARBA00023139"/>
    </source>
</evidence>
<dbReference type="EMBL" id="AEDD01000004">
    <property type="protein sequence ID" value="EFM11556.1"/>
    <property type="molecule type" value="Genomic_DNA"/>
</dbReference>
<keyword evidence="7" id="KW-0449">Lipoprotein</keyword>
<dbReference type="InterPro" id="IPR038501">
    <property type="entry name" value="Spore_GerAC_C_sf"/>
</dbReference>
<organism evidence="10 11">
    <name type="scientific">Paenibacillus curdlanolyticus YK9</name>
    <dbReference type="NCBI Taxonomy" id="717606"/>
    <lineage>
        <taxon>Bacteria</taxon>
        <taxon>Bacillati</taxon>
        <taxon>Bacillota</taxon>
        <taxon>Bacilli</taxon>
        <taxon>Bacillales</taxon>
        <taxon>Paenibacillaceae</taxon>
        <taxon>Paenibacillus</taxon>
    </lineage>
</organism>
<dbReference type="GO" id="GO:0009847">
    <property type="term" value="P:spore germination"/>
    <property type="evidence" value="ECO:0007669"/>
    <property type="project" value="InterPro"/>
</dbReference>
<dbReference type="NCBIfam" id="TIGR02887">
    <property type="entry name" value="spore_ger_x_C"/>
    <property type="match status" value="1"/>
</dbReference>
<reference evidence="10 11" key="1">
    <citation type="submission" date="2010-07" db="EMBL/GenBank/DDBJ databases">
        <title>The draft genome of Paenibacillus curdlanolyticus YK9.</title>
        <authorList>
            <consortium name="US DOE Joint Genome Institute (JGI-PGF)"/>
            <person name="Lucas S."/>
            <person name="Copeland A."/>
            <person name="Lapidus A."/>
            <person name="Cheng J.-F."/>
            <person name="Bruce D."/>
            <person name="Goodwin L."/>
            <person name="Pitluck S."/>
            <person name="Land M.L."/>
            <person name="Hauser L."/>
            <person name="Chang Y.-J."/>
            <person name="Jeffries C."/>
            <person name="Anderson I.J."/>
            <person name="Johnson E."/>
            <person name="Loganathan U."/>
            <person name="Mulhopadhyay B."/>
            <person name="Kyrpides N."/>
            <person name="Woyke T.J."/>
        </authorList>
    </citation>
    <scope>NUCLEOTIDE SEQUENCE [LARGE SCALE GENOMIC DNA]</scope>
    <source>
        <strain evidence="10 11">YK9</strain>
    </source>
</reference>
<dbReference type="GO" id="GO:0016020">
    <property type="term" value="C:membrane"/>
    <property type="evidence" value="ECO:0007669"/>
    <property type="project" value="UniProtKB-SubCell"/>
</dbReference>
<name>E0I7K3_9BACL</name>
<dbReference type="Proteomes" id="UP000005387">
    <property type="component" value="Unassembled WGS sequence"/>
</dbReference>
<comment type="similarity">
    <text evidence="2">Belongs to the GerABKC lipoprotein family.</text>
</comment>
<keyword evidence="11" id="KW-1185">Reference proteome</keyword>
<dbReference type="RefSeq" id="WP_006038012.1">
    <property type="nucleotide sequence ID" value="NZ_AEDD01000004.1"/>
</dbReference>